<name>A0A1E7DNB4_9BACI</name>
<keyword evidence="3" id="KW-1003">Cell membrane</keyword>
<gene>
    <name evidence="9" type="ORF">BA724_09900</name>
</gene>
<dbReference type="Proteomes" id="UP000095658">
    <property type="component" value="Unassembled WGS sequence"/>
</dbReference>
<dbReference type="GO" id="GO:0005886">
    <property type="term" value="C:plasma membrane"/>
    <property type="evidence" value="ECO:0007669"/>
    <property type="project" value="UniProtKB-SubCell"/>
</dbReference>
<evidence type="ECO:0000313" key="10">
    <source>
        <dbReference type="Proteomes" id="UP000095658"/>
    </source>
</evidence>
<comment type="caution">
    <text evidence="9">The sequence shown here is derived from an EMBL/GenBank/DDBJ whole genome shotgun (WGS) entry which is preliminary data.</text>
</comment>
<evidence type="ECO:0000256" key="1">
    <source>
        <dbReference type="ARBA" id="ARBA00004651"/>
    </source>
</evidence>
<dbReference type="InterPro" id="IPR000515">
    <property type="entry name" value="MetI-like"/>
</dbReference>
<reference evidence="9 10" key="1">
    <citation type="submission" date="2016-06" db="EMBL/GenBank/DDBJ databases">
        <title>Domibacillus iocasae genome sequencing.</title>
        <authorList>
            <person name="Verma A."/>
            <person name="Pal Y."/>
            <person name="Ojha A.K."/>
            <person name="Krishnamurthi S."/>
        </authorList>
    </citation>
    <scope>NUCLEOTIDE SEQUENCE [LARGE SCALE GENOMIC DNA]</scope>
    <source>
        <strain evidence="9 10">DSM 29979</strain>
    </source>
</reference>
<evidence type="ECO:0000256" key="2">
    <source>
        <dbReference type="ARBA" id="ARBA00022448"/>
    </source>
</evidence>
<dbReference type="STRING" id="1714016.BA724_09900"/>
<evidence type="ECO:0000256" key="6">
    <source>
        <dbReference type="ARBA" id="ARBA00023136"/>
    </source>
</evidence>
<dbReference type="SUPFAM" id="SSF161098">
    <property type="entry name" value="MetI-like"/>
    <property type="match status" value="1"/>
</dbReference>
<feature type="transmembrane region" description="Helical" evidence="7">
    <location>
        <begin position="185"/>
        <end position="210"/>
    </location>
</feature>
<dbReference type="InterPro" id="IPR035906">
    <property type="entry name" value="MetI-like_sf"/>
</dbReference>
<proteinExistence type="inferred from homology"/>
<evidence type="ECO:0000256" key="3">
    <source>
        <dbReference type="ARBA" id="ARBA00022475"/>
    </source>
</evidence>
<dbReference type="GO" id="GO:0055085">
    <property type="term" value="P:transmembrane transport"/>
    <property type="evidence" value="ECO:0007669"/>
    <property type="project" value="InterPro"/>
</dbReference>
<comment type="similarity">
    <text evidence="7">Belongs to the binding-protein-dependent transport system permease family.</text>
</comment>
<feature type="transmembrane region" description="Helical" evidence="7">
    <location>
        <begin position="143"/>
        <end position="164"/>
    </location>
</feature>
<dbReference type="EMBL" id="MAMP01000022">
    <property type="protein sequence ID" value="OES44572.1"/>
    <property type="molecule type" value="Genomic_DNA"/>
</dbReference>
<dbReference type="OrthoDB" id="9771544at2"/>
<dbReference type="PANTHER" id="PTHR43744">
    <property type="entry name" value="ABC TRANSPORTER PERMEASE PROTEIN MG189-RELATED-RELATED"/>
    <property type="match status" value="1"/>
</dbReference>
<evidence type="ECO:0000259" key="8">
    <source>
        <dbReference type="PROSITE" id="PS50928"/>
    </source>
</evidence>
<accession>A0A1E7DNB4</accession>
<evidence type="ECO:0000256" key="5">
    <source>
        <dbReference type="ARBA" id="ARBA00022989"/>
    </source>
</evidence>
<keyword evidence="2 7" id="KW-0813">Transport</keyword>
<feature type="transmembrane region" description="Helical" evidence="7">
    <location>
        <begin position="74"/>
        <end position="98"/>
    </location>
</feature>
<dbReference type="Gene3D" id="1.10.3720.10">
    <property type="entry name" value="MetI-like"/>
    <property type="match status" value="1"/>
</dbReference>
<organism evidence="9 10">
    <name type="scientific">Domibacillus iocasae</name>
    <dbReference type="NCBI Taxonomy" id="1714016"/>
    <lineage>
        <taxon>Bacteria</taxon>
        <taxon>Bacillati</taxon>
        <taxon>Bacillota</taxon>
        <taxon>Bacilli</taxon>
        <taxon>Bacillales</taxon>
        <taxon>Bacillaceae</taxon>
        <taxon>Domibacillus</taxon>
    </lineage>
</organism>
<evidence type="ECO:0000313" key="9">
    <source>
        <dbReference type="EMBL" id="OES44572.1"/>
    </source>
</evidence>
<feature type="transmembrane region" description="Helical" evidence="7">
    <location>
        <begin position="110"/>
        <end position="131"/>
    </location>
</feature>
<dbReference type="CDD" id="cd06261">
    <property type="entry name" value="TM_PBP2"/>
    <property type="match status" value="1"/>
</dbReference>
<keyword evidence="5 7" id="KW-1133">Transmembrane helix</keyword>
<keyword evidence="4 7" id="KW-0812">Transmembrane</keyword>
<dbReference type="Pfam" id="PF00528">
    <property type="entry name" value="BPD_transp_1"/>
    <property type="match status" value="1"/>
</dbReference>
<dbReference type="PANTHER" id="PTHR43744:SF12">
    <property type="entry name" value="ABC TRANSPORTER PERMEASE PROTEIN MG189-RELATED"/>
    <property type="match status" value="1"/>
</dbReference>
<keyword evidence="6 7" id="KW-0472">Membrane</keyword>
<evidence type="ECO:0000256" key="7">
    <source>
        <dbReference type="RuleBase" id="RU363032"/>
    </source>
</evidence>
<feature type="transmembrane region" description="Helical" evidence="7">
    <location>
        <begin position="9"/>
        <end position="29"/>
    </location>
</feature>
<feature type="transmembrane region" description="Helical" evidence="7">
    <location>
        <begin position="247"/>
        <end position="265"/>
    </location>
</feature>
<comment type="subcellular location">
    <subcellularLocation>
        <location evidence="1 7">Cell membrane</location>
        <topology evidence="1 7">Multi-pass membrane protein</topology>
    </subcellularLocation>
</comment>
<dbReference type="AlphaFoldDB" id="A0A1E7DNB4"/>
<protein>
    <submittedName>
        <fullName evidence="9">ABC transporter permease</fullName>
    </submittedName>
</protein>
<sequence>MKRKKQLKTFLLMVIALIIAAFFLIPLFWMVSTSFKSDFEAIGGGTNWLPKEFTTDNYIYTLTNASMSAPVIKWMFNSLFVGLVGTTIIVSIDAMAAYGLARLDVPFKKVLLPIFVSTLMIPWVITFLPLYMQFNNLGLLNTYAPLILPYSANAFGVFLLYQFFKSFPKELEEAARIDGANKWQIFTKVVLPSARPLMATLAIFSFMTIYNDFLWPLVATSSPEMRTITTGIAIMQQGSFVSSYGRLMALTTIATIPIIIIFLIGQKQFIKGVTQTGIK</sequence>
<evidence type="ECO:0000256" key="4">
    <source>
        <dbReference type="ARBA" id="ARBA00022692"/>
    </source>
</evidence>
<keyword evidence="10" id="KW-1185">Reference proteome</keyword>
<dbReference type="RefSeq" id="WP_069939162.1">
    <property type="nucleotide sequence ID" value="NZ_MAMP01000022.1"/>
</dbReference>
<dbReference type="PROSITE" id="PS50928">
    <property type="entry name" value="ABC_TM1"/>
    <property type="match status" value="1"/>
</dbReference>
<feature type="domain" description="ABC transmembrane type-1" evidence="8">
    <location>
        <begin position="75"/>
        <end position="265"/>
    </location>
</feature>